<keyword evidence="2" id="KW-1185">Reference proteome</keyword>
<organism evidence="1 2">
    <name type="scientific">Toxocara canis</name>
    <name type="common">Canine roundworm</name>
    <dbReference type="NCBI Taxonomy" id="6265"/>
    <lineage>
        <taxon>Eukaryota</taxon>
        <taxon>Metazoa</taxon>
        <taxon>Ecdysozoa</taxon>
        <taxon>Nematoda</taxon>
        <taxon>Chromadorea</taxon>
        <taxon>Rhabditida</taxon>
        <taxon>Spirurina</taxon>
        <taxon>Ascaridomorpha</taxon>
        <taxon>Ascaridoidea</taxon>
        <taxon>Toxocaridae</taxon>
        <taxon>Toxocara</taxon>
    </lineage>
</organism>
<reference evidence="1 2" key="1">
    <citation type="submission" date="2014-11" db="EMBL/GenBank/DDBJ databases">
        <title>Genetic blueprint of the zoonotic pathogen Toxocara canis.</title>
        <authorList>
            <person name="Zhu X.-Q."/>
            <person name="Korhonen P.K."/>
            <person name="Cai H."/>
            <person name="Young N.D."/>
            <person name="Nejsum P."/>
            <person name="von Samson-Himmelstjerna G."/>
            <person name="Boag P.R."/>
            <person name="Tan P."/>
            <person name="Li Q."/>
            <person name="Min J."/>
            <person name="Yang Y."/>
            <person name="Wang X."/>
            <person name="Fang X."/>
            <person name="Hall R.S."/>
            <person name="Hofmann A."/>
            <person name="Sternberg P.W."/>
            <person name="Jex A.R."/>
            <person name="Gasser R.B."/>
        </authorList>
    </citation>
    <scope>NUCLEOTIDE SEQUENCE [LARGE SCALE GENOMIC DNA]</scope>
    <source>
        <strain evidence="1">PN_DK_2014</strain>
    </source>
</reference>
<proteinExistence type="predicted"/>
<comment type="caution">
    <text evidence="1">The sequence shown here is derived from an EMBL/GenBank/DDBJ whole genome shotgun (WGS) entry which is preliminary data.</text>
</comment>
<sequence>MSTRKQRFKSSCFSGCKDPGFKGFDSEEFVCLSIFMAYYPNHDRYGHALILILFQRPVSPLTSDFLCLLICSSVHLPTLFSDVLTTLYRHHCFSLRFSWFVCELCQRNETNSCAKQKKTAFVSSN</sequence>
<dbReference type="AlphaFoldDB" id="A0A0B2VA56"/>
<name>A0A0B2VA56_TOXCA</name>
<evidence type="ECO:0000313" key="1">
    <source>
        <dbReference type="EMBL" id="KHN78347.1"/>
    </source>
</evidence>
<accession>A0A0B2VA56</accession>
<dbReference type="EMBL" id="JPKZ01002111">
    <property type="protein sequence ID" value="KHN78347.1"/>
    <property type="molecule type" value="Genomic_DNA"/>
</dbReference>
<protein>
    <submittedName>
        <fullName evidence="1">Uncharacterized protein</fullName>
    </submittedName>
</protein>
<evidence type="ECO:0000313" key="2">
    <source>
        <dbReference type="Proteomes" id="UP000031036"/>
    </source>
</evidence>
<dbReference type="Proteomes" id="UP000031036">
    <property type="component" value="Unassembled WGS sequence"/>
</dbReference>
<gene>
    <name evidence="1" type="ORF">Tcan_17104</name>
</gene>